<gene>
    <name evidence="3" type="ORF">FWILDA_LOCUS11016</name>
</gene>
<feature type="compositionally biased region" description="Basic and acidic residues" evidence="2">
    <location>
        <begin position="1"/>
        <end position="44"/>
    </location>
</feature>
<comment type="caution">
    <text evidence="3">The sequence shown here is derived from an EMBL/GenBank/DDBJ whole genome shotgun (WGS) entry which is preliminary data.</text>
</comment>
<accession>A0A9W4WZ69</accession>
<protein>
    <submittedName>
        <fullName evidence="3">19670_t:CDS:1</fullName>
    </submittedName>
</protein>
<dbReference type="Proteomes" id="UP001153678">
    <property type="component" value="Unassembled WGS sequence"/>
</dbReference>
<proteinExistence type="predicted"/>
<reference evidence="3" key="1">
    <citation type="submission" date="2022-08" db="EMBL/GenBank/DDBJ databases">
        <authorList>
            <person name="Kallberg Y."/>
            <person name="Tangrot J."/>
            <person name="Rosling A."/>
        </authorList>
    </citation>
    <scope>NUCLEOTIDE SEQUENCE</scope>
    <source>
        <strain evidence="3">Wild A</strain>
    </source>
</reference>
<evidence type="ECO:0000313" key="3">
    <source>
        <dbReference type="EMBL" id="CAI2183311.1"/>
    </source>
</evidence>
<keyword evidence="4" id="KW-1185">Reference proteome</keyword>
<evidence type="ECO:0000256" key="1">
    <source>
        <dbReference type="SAM" id="Coils"/>
    </source>
</evidence>
<evidence type="ECO:0000313" key="4">
    <source>
        <dbReference type="Proteomes" id="UP001153678"/>
    </source>
</evidence>
<dbReference type="EMBL" id="CAMKVN010002991">
    <property type="protein sequence ID" value="CAI2183311.1"/>
    <property type="molecule type" value="Genomic_DNA"/>
</dbReference>
<sequence length="244" mass="28495">MNKDQLQKELKEKIKAGIKPSDLKKPKKLSEDEGYESDKSDKPIPKPPLPPNNSILTLQKQIELHKEIKKADEKKKQELQEKIKTVSQEKDQYKQTIKQLETKIQEQGKTIQELKKQGKNTVDNKEETIKTFFCDACQLTKIGNYVIRKVDSPFEPRLHEGERVKWGVASAPIRKIEIPWYTLRNKKMFFPTVPHEVSHISAYEKKYNFQPKVKGVLEGLGSIIQQYYDLPPLVRNNPQIRKNY</sequence>
<evidence type="ECO:0000256" key="2">
    <source>
        <dbReference type="SAM" id="MobiDB-lite"/>
    </source>
</evidence>
<feature type="region of interest" description="Disordered" evidence="2">
    <location>
        <begin position="1"/>
        <end position="54"/>
    </location>
</feature>
<feature type="coiled-coil region" evidence="1">
    <location>
        <begin position="61"/>
        <end position="117"/>
    </location>
</feature>
<keyword evidence="1" id="KW-0175">Coiled coil</keyword>
<organism evidence="3 4">
    <name type="scientific">Funneliformis geosporum</name>
    <dbReference type="NCBI Taxonomy" id="1117311"/>
    <lineage>
        <taxon>Eukaryota</taxon>
        <taxon>Fungi</taxon>
        <taxon>Fungi incertae sedis</taxon>
        <taxon>Mucoromycota</taxon>
        <taxon>Glomeromycotina</taxon>
        <taxon>Glomeromycetes</taxon>
        <taxon>Glomerales</taxon>
        <taxon>Glomeraceae</taxon>
        <taxon>Funneliformis</taxon>
    </lineage>
</organism>
<dbReference type="AlphaFoldDB" id="A0A9W4WZ69"/>
<dbReference type="OrthoDB" id="10619981at2759"/>
<name>A0A9W4WZ69_9GLOM</name>